<dbReference type="AlphaFoldDB" id="A0A1G9SQF7"/>
<dbReference type="Gene3D" id="3.30.1330.40">
    <property type="entry name" value="RutC-like"/>
    <property type="match status" value="1"/>
</dbReference>
<sequence>MIERSIRTPIMHRAVAANGFVFFGGIIADDLSMDMAGQTQQVLDKLESYLAEAGTNKECIVSATAYVADLSLKKGMNDVWTQWFDPEHLPARATLGVADLGDNVLLELVVTAAK</sequence>
<dbReference type="PANTHER" id="PTHR47328:SF1">
    <property type="entry name" value="RUTC FAMILY PROTEIN YOAB"/>
    <property type="match status" value="1"/>
</dbReference>
<dbReference type="Pfam" id="PF01042">
    <property type="entry name" value="Ribonuc_L-PSP"/>
    <property type="match status" value="1"/>
</dbReference>
<dbReference type="InterPro" id="IPR035709">
    <property type="entry name" value="YoaB-like"/>
</dbReference>
<gene>
    <name evidence="1" type="ORF">SAMN05192555_112101</name>
</gene>
<dbReference type="RefSeq" id="WP_089659419.1">
    <property type="nucleotide sequence ID" value="NZ_FNGH01000012.1"/>
</dbReference>
<reference evidence="2" key="1">
    <citation type="submission" date="2016-10" db="EMBL/GenBank/DDBJ databases">
        <authorList>
            <person name="Varghese N."/>
            <person name="Submissions S."/>
        </authorList>
    </citation>
    <scope>NUCLEOTIDE SEQUENCE [LARGE SCALE GENOMIC DNA]</scope>
    <source>
        <strain evidence="2">AAP</strain>
    </source>
</reference>
<proteinExistence type="predicted"/>
<dbReference type="STRING" id="48727.SAMN05192555_112101"/>
<dbReference type="Proteomes" id="UP000199107">
    <property type="component" value="Unassembled WGS sequence"/>
</dbReference>
<evidence type="ECO:0000313" key="2">
    <source>
        <dbReference type="Proteomes" id="UP000199107"/>
    </source>
</evidence>
<evidence type="ECO:0000313" key="1">
    <source>
        <dbReference type="EMBL" id="SDM37652.1"/>
    </source>
</evidence>
<keyword evidence="2" id="KW-1185">Reference proteome</keyword>
<dbReference type="InterPro" id="IPR035959">
    <property type="entry name" value="RutC-like_sf"/>
</dbReference>
<dbReference type="InterPro" id="IPR006175">
    <property type="entry name" value="YjgF/YER057c/UK114"/>
</dbReference>
<dbReference type="CDD" id="cd06150">
    <property type="entry name" value="YjgF_YER057c_UK114_like_2"/>
    <property type="match status" value="1"/>
</dbReference>
<protein>
    <submittedName>
        <fullName evidence="1">Enamine deaminase RidA, house cleaning of reactive enamine intermediates, YjgF/YER057c/UK114 family</fullName>
    </submittedName>
</protein>
<dbReference type="PANTHER" id="PTHR47328">
    <property type="match status" value="1"/>
</dbReference>
<dbReference type="SUPFAM" id="SSF55298">
    <property type="entry name" value="YjgF-like"/>
    <property type="match status" value="1"/>
</dbReference>
<accession>A0A1G9SQF7</accession>
<name>A0A1G9SQF7_9GAMM</name>
<organism evidence="1 2">
    <name type="scientific">Franzmannia pantelleriensis</name>
    <dbReference type="NCBI Taxonomy" id="48727"/>
    <lineage>
        <taxon>Bacteria</taxon>
        <taxon>Pseudomonadati</taxon>
        <taxon>Pseudomonadota</taxon>
        <taxon>Gammaproteobacteria</taxon>
        <taxon>Oceanospirillales</taxon>
        <taxon>Halomonadaceae</taxon>
        <taxon>Franzmannia</taxon>
    </lineage>
</organism>
<dbReference type="EMBL" id="FNGH01000012">
    <property type="protein sequence ID" value="SDM37652.1"/>
    <property type="molecule type" value="Genomic_DNA"/>
</dbReference>
<dbReference type="OrthoDB" id="6899345at2"/>